<gene>
    <name evidence="5" type="ORF">LOD99_13260</name>
</gene>
<dbReference type="InterPro" id="IPR007588">
    <property type="entry name" value="Znf_FLYWCH"/>
</dbReference>
<dbReference type="GO" id="GO:0008270">
    <property type="term" value="F:zinc ion binding"/>
    <property type="evidence" value="ECO:0007669"/>
    <property type="project" value="UniProtKB-KW"/>
</dbReference>
<name>A0AAV7JBA2_9METZ</name>
<protein>
    <recommendedName>
        <fullName evidence="4">FLYWCH-type domain-containing protein</fullName>
    </recommendedName>
</protein>
<evidence type="ECO:0000256" key="2">
    <source>
        <dbReference type="ARBA" id="ARBA00022771"/>
    </source>
</evidence>
<dbReference type="Proteomes" id="UP001165289">
    <property type="component" value="Unassembled WGS sequence"/>
</dbReference>
<organism evidence="5 6">
    <name type="scientific">Oopsacas minuta</name>
    <dbReference type="NCBI Taxonomy" id="111878"/>
    <lineage>
        <taxon>Eukaryota</taxon>
        <taxon>Metazoa</taxon>
        <taxon>Porifera</taxon>
        <taxon>Hexactinellida</taxon>
        <taxon>Hexasterophora</taxon>
        <taxon>Lyssacinosida</taxon>
        <taxon>Leucopsacidae</taxon>
        <taxon>Oopsacas</taxon>
    </lineage>
</organism>
<keyword evidence="2" id="KW-0863">Zinc-finger</keyword>
<evidence type="ECO:0000313" key="6">
    <source>
        <dbReference type="Proteomes" id="UP001165289"/>
    </source>
</evidence>
<feature type="domain" description="FLYWCH-type" evidence="4">
    <location>
        <begin position="6"/>
        <end position="62"/>
    </location>
</feature>
<comment type="caution">
    <text evidence="5">The sequence shown here is derived from an EMBL/GenBank/DDBJ whole genome shotgun (WGS) entry which is preliminary data.</text>
</comment>
<accession>A0AAV7JBA2</accession>
<dbReference type="EMBL" id="JAKMXF010000365">
    <property type="protein sequence ID" value="KAI6646007.1"/>
    <property type="molecule type" value="Genomic_DNA"/>
</dbReference>
<dbReference type="AlphaFoldDB" id="A0AAV7JBA2"/>
<evidence type="ECO:0000313" key="5">
    <source>
        <dbReference type="EMBL" id="KAI6646007.1"/>
    </source>
</evidence>
<keyword evidence="3" id="KW-0862">Zinc</keyword>
<keyword evidence="6" id="KW-1185">Reference proteome</keyword>
<proteinExistence type="predicted"/>
<dbReference type="Gene3D" id="2.20.25.240">
    <property type="match status" value="1"/>
</dbReference>
<sequence>MELTSTIFGGKKLIYNGYIYIKDKDSNHSTYWRCEKRGLCNSRMITSRINGFVKKSPLNHNHQPDFASVEAVKTIEAIKLRSTLTEEVTSSVTQNATSSISIAATVKLPTKECLSKIVRRKRKLSDIDFYESIHTTRG</sequence>
<evidence type="ECO:0000256" key="1">
    <source>
        <dbReference type="ARBA" id="ARBA00022723"/>
    </source>
</evidence>
<evidence type="ECO:0000259" key="4">
    <source>
        <dbReference type="Pfam" id="PF04500"/>
    </source>
</evidence>
<dbReference type="Pfam" id="PF04500">
    <property type="entry name" value="FLYWCH"/>
    <property type="match status" value="1"/>
</dbReference>
<keyword evidence="1" id="KW-0479">Metal-binding</keyword>
<evidence type="ECO:0000256" key="3">
    <source>
        <dbReference type="ARBA" id="ARBA00022833"/>
    </source>
</evidence>
<reference evidence="5 6" key="1">
    <citation type="journal article" date="2023" name="BMC Biol.">
        <title>The compact genome of the sponge Oopsacas minuta (Hexactinellida) is lacking key metazoan core genes.</title>
        <authorList>
            <person name="Santini S."/>
            <person name="Schenkelaars Q."/>
            <person name="Jourda C."/>
            <person name="Duchesne M."/>
            <person name="Belahbib H."/>
            <person name="Rocher C."/>
            <person name="Selva M."/>
            <person name="Riesgo A."/>
            <person name="Vervoort M."/>
            <person name="Leys S.P."/>
            <person name="Kodjabachian L."/>
            <person name="Le Bivic A."/>
            <person name="Borchiellini C."/>
            <person name="Claverie J.M."/>
            <person name="Renard E."/>
        </authorList>
    </citation>
    <scope>NUCLEOTIDE SEQUENCE [LARGE SCALE GENOMIC DNA]</scope>
    <source>
        <strain evidence="5">SPO-2</strain>
    </source>
</reference>